<gene>
    <name evidence="3" type="ORF">K489DRAFT_404058</name>
</gene>
<dbReference type="RefSeq" id="XP_033456434.1">
    <property type="nucleotide sequence ID" value="XM_033607110.1"/>
</dbReference>
<feature type="signal peptide" evidence="1">
    <location>
        <begin position="1"/>
        <end position="19"/>
    </location>
</feature>
<keyword evidence="2" id="KW-1185">Reference proteome</keyword>
<name>A0A6J3LUQ8_9PEZI</name>
<dbReference type="AlphaFoldDB" id="A0A6J3LUQ8"/>
<accession>A0A6J3LUQ8</accession>
<evidence type="ECO:0000313" key="2">
    <source>
        <dbReference type="Proteomes" id="UP000504637"/>
    </source>
</evidence>
<reference evidence="3" key="3">
    <citation type="submission" date="2025-08" db="UniProtKB">
        <authorList>
            <consortium name="RefSeq"/>
        </authorList>
    </citation>
    <scope>IDENTIFICATION</scope>
    <source>
        <strain evidence="3">CBS 342.82</strain>
    </source>
</reference>
<protein>
    <submittedName>
        <fullName evidence="3">Uncharacterized protein</fullName>
    </submittedName>
</protein>
<keyword evidence="1" id="KW-0732">Signal</keyword>
<dbReference type="Proteomes" id="UP000504637">
    <property type="component" value="Unplaced"/>
</dbReference>
<organism evidence="3">
    <name type="scientific">Dissoconium aciculare CBS 342.82</name>
    <dbReference type="NCBI Taxonomy" id="1314786"/>
    <lineage>
        <taxon>Eukaryota</taxon>
        <taxon>Fungi</taxon>
        <taxon>Dikarya</taxon>
        <taxon>Ascomycota</taxon>
        <taxon>Pezizomycotina</taxon>
        <taxon>Dothideomycetes</taxon>
        <taxon>Dothideomycetidae</taxon>
        <taxon>Mycosphaerellales</taxon>
        <taxon>Dissoconiaceae</taxon>
        <taxon>Dissoconium</taxon>
    </lineage>
</organism>
<reference evidence="3" key="2">
    <citation type="submission" date="2020-04" db="EMBL/GenBank/DDBJ databases">
        <authorList>
            <consortium name="NCBI Genome Project"/>
        </authorList>
    </citation>
    <scope>NUCLEOTIDE SEQUENCE</scope>
    <source>
        <strain evidence="3">CBS 342.82</strain>
    </source>
</reference>
<reference evidence="3" key="1">
    <citation type="submission" date="2020-01" db="EMBL/GenBank/DDBJ databases">
        <authorList>
            <consortium name="DOE Joint Genome Institute"/>
            <person name="Haridas S."/>
            <person name="Albert R."/>
            <person name="Binder M."/>
            <person name="Bloem J."/>
            <person name="Labutti K."/>
            <person name="Salamov A."/>
            <person name="Andreopoulos B."/>
            <person name="Baker S.E."/>
            <person name="Barry K."/>
            <person name="Bills G."/>
            <person name="Bluhm B.H."/>
            <person name="Cannon C."/>
            <person name="Castanera R."/>
            <person name="Culley D.E."/>
            <person name="Daum C."/>
            <person name="Ezra D."/>
            <person name="Gonzalez J.B."/>
            <person name="Henrissat B."/>
            <person name="Kuo A."/>
            <person name="Liang C."/>
            <person name="Lipzen A."/>
            <person name="Lutzoni F."/>
            <person name="Magnuson J."/>
            <person name="Mondo S."/>
            <person name="Nolan M."/>
            <person name="Ohm R."/>
            <person name="Pangilinan J."/>
            <person name="Park H.-J."/>
            <person name="Ramirez L."/>
            <person name="Alfaro M."/>
            <person name="Sun H."/>
            <person name="Tritt A."/>
            <person name="Yoshinaga Y."/>
            <person name="Zwiers L.-H."/>
            <person name="Turgeon B.G."/>
            <person name="Goodwin S.B."/>
            <person name="Spatafora J.W."/>
            <person name="Crous P.W."/>
            <person name="Grigoriev I.V."/>
        </authorList>
    </citation>
    <scope>NUCLEOTIDE SEQUENCE</scope>
    <source>
        <strain evidence="3">CBS 342.82</strain>
    </source>
</reference>
<sequence>MKTSCALVLVAALAAHASPRHHQPEHPFGDKPNHKDYVDQNFNDKGYRCKEWRVSASLDAAENLDTATLRCKKWEKNHRDERDYTLYKSSLMNGACKEWEYTERMADSKVEVKPTCKELKKWDWANGLEGAQLYPVENDDDKDDQADKNNMFLKEFKEEKVEIDEVDEIEKRGRHHRVCEPTTTSVTATVTITQHPRVSMTMEDGRAFCTIETAAEASSTVATEEVESTITAAPVSSTSVASHLPGLYMTSDGHLFGPWDHHPFHTTLS</sequence>
<evidence type="ECO:0000313" key="3">
    <source>
        <dbReference type="RefSeq" id="XP_033456434.1"/>
    </source>
</evidence>
<proteinExistence type="predicted"/>
<feature type="chain" id="PRO_5027062088" evidence="1">
    <location>
        <begin position="20"/>
        <end position="269"/>
    </location>
</feature>
<evidence type="ECO:0000256" key="1">
    <source>
        <dbReference type="SAM" id="SignalP"/>
    </source>
</evidence>
<dbReference type="GeneID" id="54364910"/>